<evidence type="ECO:0000256" key="1">
    <source>
        <dbReference type="SAM" id="MobiDB-lite"/>
    </source>
</evidence>
<comment type="caution">
    <text evidence="3">The sequence shown here is derived from an EMBL/GenBank/DDBJ whole genome shotgun (WGS) entry which is preliminary data.</text>
</comment>
<dbReference type="PANTHER" id="PTHR21354:SF0">
    <property type="entry name" value="ZINC FINGER PROTEIN 511"/>
    <property type="match status" value="1"/>
</dbReference>
<dbReference type="InterPro" id="IPR039258">
    <property type="entry name" value="ZNF511"/>
</dbReference>
<sequence length="254" mass="28384">MKRSREPEQDSEPTTPSGSSVSDEGAHPAAKVVELDVSRDALQQETVMKCSLPPHTEVIPFPSYEAFESHYNKVHTNRCLECSRIFPSPHLLNLHHEECHDEFVAIRREKGEHTYSCFVEDCERKCRTPQKRRLHLIDKHMYPKNYFFAVTRDGVAGRRSMLLDGGHRHRRSSVSVKDVRRRGSSAEEGNSAGDSTSAAEPALSSQAKGPTGGKAEKPDVDMDELSGAMSALQFIPSSVRFGYRRGGKVGFSKR</sequence>
<dbReference type="SMART" id="SM00355">
    <property type="entry name" value="ZnF_C2H2"/>
    <property type="match status" value="2"/>
</dbReference>
<feature type="compositionally biased region" description="Polar residues" evidence="1">
    <location>
        <begin position="12"/>
        <end position="22"/>
    </location>
</feature>
<gene>
    <name evidence="3" type="ORF">VTK73DRAFT_1864</name>
</gene>
<keyword evidence="4" id="KW-1185">Reference proteome</keyword>
<evidence type="ECO:0000313" key="3">
    <source>
        <dbReference type="EMBL" id="KAL1871724.1"/>
    </source>
</evidence>
<dbReference type="InterPro" id="IPR013087">
    <property type="entry name" value="Znf_C2H2_type"/>
</dbReference>
<feature type="region of interest" description="Disordered" evidence="1">
    <location>
        <begin position="162"/>
        <end position="223"/>
    </location>
</feature>
<evidence type="ECO:0000259" key="2">
    <source>
        <dbReference type="PROSITE" id="PS00028"/>
    </source>
</evidence>
<dbReference type="Proteomes" id="UP001586593">
    <property type="component" value="Unassembled WGS sequence"/>
</dbReference>
<proteinExistence type="predicted"/>
<name>A0ABR3X7K5_9PEZI</name>
<dbReference type="EMBL" id="JAZHXJ010000149">
    <property type="protein sequence ID" value="KAL1871724.1"/>
    <property type="molecule type" value="Genomic_DNA"/>
</dbReference>
<feature type="domain" description="C2H2-type" evidence="2">
    <location>
        <begin position="79"/>
        <end position="100"/>
    </location>
</feature>
<dbReference type="PANTHER" id="PTHR21354">
    <property type="entry name" value="ZINC FINGER PROTEIN 511"/>
    <property type="match status" value="1"/>
</dbReference>
<dbReference type="PROSITE" id="PS00028">
    <property type="entry name" value="ZINC_FINGER_C2H2_1"/>
    <property type="match status" value="1"/>
</dbReference>
<accession>A0ABR3X7K5</accession>
<feature type="region of interest" description="Disordered" evidence="1">
    <location>
        <begin position="1"/>
        <end position="28"/>
    </location>
</feature>
<protein>
    <recommendedName>
        <fullName evidence="2">C2H2-type domain-containing protein</fullName>
    </recommendedName>
</protein>
<feature type="compositionally biased region" description="Polar residues" evidence="1">
    <location>
        <begin position="192"/>
        <end position="208"/>
    </location>
</feature>
<evidence type="ECO:0000313" key="4">
    <source>
        <dbReference type="Proteomes" id="UP001586593"/>
    </source>
</evidence>
<organism evidence="3 4">
    <name type="scientific">Phialemonium thermophilum</name>
    <dbReference type="NCBI Taxonomy" id="223376"/>
    <lineage>
        <taxon>Eukaryota</taxon>
        <taxon>Fungi</taxon>
        <taxon>Dikarya</taxon>
        <taxon>Ascomycota</taxon>
        <taxon>Pezizomycotina</taxon>
        <taxon>Sordariomycetes</taxon>
        <taxon>Sordariomycetidae</taxon>
        <taxon>Cephalothecales</taxon>
        <taxon>Cephalothecaceae</taxon>
        <taxon>Phialemonium</taxon>
    </lineage>
</organism>
<reference evidence="3 4" key="1">
    <citation type="journal article" date="2024" name="Commun. Biol.">
        <title>Comparative genomic analysis of thermophilic fungi reveals convergent evolutionary adaptations and gene losses.</title>
        <authorList>
            <person name="Steindorff A.S."/>
            <person name="Aguilar-Pontes M.V."/>
            <person name="Robinson A.J."/>
            <person name="Andreopoulos B."/>
            <person name="LaButti K."/>
            <person name="Kuo A."/>
            <person name="Mondo S."/>
            <person name="Riley R."/>
            <person name="Otillar R."/>
            <person name="Haridas S."/>
            <person name="Lipzen A."/>
            <person name="Grimwood J."/>
            <person name="Schmutz J."/>
            <person name="Clum A."/>
            <person name="Reid I.D."/>
            <person name="Moisan M.C."/>
            <person name="Butler G."/>
            <person name="Nguyen T.T.M."/>
            <person name="Dewar K."/>
            <person name="Conant G."/>
            <person name="Drula E."/>
            <person name="Henrissat B."/>
            <person name="Hansel C."/>
            <person name="Singer S."/>
            <person name="Hutchinson M.I."/>
            <person name="de Vries R.P."/>
            <person name="Natvig D.O."/>
            <person name="Powell A.J."/>
            <person name="Tsang A."/>
            <person name="Grigoriev I.V."/>
        </authorList>
    </citation>
    <scope>NUCLEOTIDE SEQUENCE [LARGE SCALE GENOMIC DNA]</scope>
    <source>
        <strain evidence="3 4">ATCC 24622</strain>
    </source>
</reference>